<keyword evidence="12 15" id="KW-0413">Isomerase</keyword>
<organism evidence="20 21">
    <name type="scientific">Oceanisphaera ostreae</name>
    <dbReference type="NCBI Taxonomy" id="914151"/>
    <lineage>
        <taxon>Bacteria</taxon>
        <taxon>Pseudomonadati</taxon>
        <taxon>Pseudomonadota</taxon>
        <taxon>Gammaproteobacteria</taxon>
        <taxon>Aeromonadales</taxon>
        <taxon>Aeromonadaceae</taxon>
        <taxon>Oceanisphaera</taxon>
    </lineage>
</organism>
<evidence type="ECO:0000256" key="7">
    <source>
        <dbReference type="ARBA" id="ARBA00022839"/>
    </source>
</evidence>
<dbReference type="EC" id="5.6.2.4" evidence="15"/>
<proteinExistence type="inferred from homology"/>
<feature type="domain" description="UvrD-like helicase ATP-binding" evidence="18">
    <location>
        <begin position="8"/>
        <end position="466"/>
    </location>
</feature>
<dbReference type="CDD" id="cd22352">
    <property type="entry name" value="RecB_C-like"/>
    <property type="match status" value="1"/>
</dbReference>
<evidence type="ECO:0000256" key="1">
    <source>
        <dbReference type="ARBA" id="ARBA00022722"/>
    </source>
</evidence>
<evidence type="ECO:0000256" key="17">
    <source>
        <dbReference type="SAM" id="MobiDB-lite"/>
    </source>
</evidence>
<feature type="region of interest" description="Disordered" evidence="17">
    <location>
        <begin position="960"/>
        <end position="981"/>
    </location>
</feature>
<dbReference type="PROSITE" id="PS51198">
    <property type="entry name" value="UVRD_HELICASE_ATP_BIND"/>
    <property type="match status" value="1"/>
</dbReference>
<evidence type="ECO:0000256" key="15">
    <source>
        <dbReference type="HAMAP-Rule" id="MF_01485"/>
    </source>
</evidence>
<dbReference type="PROSITE" id="PS51217">
    <property type="entry name" value="UVRD_HELICASE_CTER"/>
    <property type="match status" value="1"/>
</dbReference>
<dbReference type="Pfam" id="PF13361">
    <property type="entry name" value="UvrD_C"/>
    <property type="match status" value="1"/>
</dbReference>
<accession>A0ABW3KL71</accession>
<keyword evidence="4 15" id="KW-0227">DNA damage</keyword>
<comment type="subunit">
    <text evidence="15">Heterotrimer of RecB, RecC and RecD. All subunits contribute to DNA-binding. Interacts with RecA.</text>
</comment>
<keyword evidence="11 15" id="KW-0234">DNA repair</keyword>
<dbReference type="Gene3D" id="3.40.50.300">
    <property type="entry name" value="P-loop containing nucleotide triphosphate hydrolases"/>
    <property type="match status" value="2"/>
</dbReference>
<keyword evidence="1 15" id="KW-0540">Nuclease</keyword>
<keyword evidence="10 15" id="KW-0238">DNA-binding</keyword>
<feature type="binding site" evidence="16">
    <location>
        <begin position="29"/>
        <end position="36"/>
    </location>
    <ligand>
        <name>ATP</name>
        <dbReference type="ChEBI" id="CHEBI:30616"/>
    </ligand>
</feature>
<feature type="binding site" evidence="15">
    <location>
        <position position="1162"/>
    </location>
    <ligand>
        <name>Mg(2+)</name>
        <dbReference type="ChEBI" id="CHEBI:18420"/>
    </ligand>
</feature>
<evidence type="ECO:0000256" key="8">
    <source>
        <dbReference type="ARBA" id="ARBA00022840"/>
    </source>
</evidence>
<evidence type="ECO:0000256" key="3">
    <source>
        <dbReference type="ARBA" id="ARBA00022741"/>
    </source>
</evidence>
<comment type="cofactor">
    <cofactor evidence="15">
        <name>Mg(2+)</name>
        <dbReference type="ChEBI" id="CHEBI:18420"/>
    </cofactor>
    <text evidence="15">Binds 1 Mg(2+) ion per subunit.</text>
</comment>
<evidence type="ECO:0000256" key="12">
    <source>
        <dbReference type="ARBA" id="ARBA00023235"/>
    </source>
</evidence>
<comment type="miscellaneous">
    <text evidence="15">In the RecBCD complex, RecB has a slow 3'-5' helicase, an exonuclease activity and loads RecA onto ssDNA, RecD has a fast 5'-3' helicase activity, while RecC stimulates the ATPase and processivity of the RecB helicase and contributes to recognition of the Chi site.</text>
</comment>
<feature type="binding site" evidence="15">
    <location>
        <position position="1015"/>
    </location>
    <ligand>
        <name>Mg(2+)</name>
        <dbReference type="ChEBI" id="CHEBI:18420"/>
    </ligand>
</feature>
<dbReference type="Gene3D" id="1.10.3170.10">
    <property type="entry name" value="Recbcd, chain B, domain 2"/>
    <property type="match status" value="1"/>
</dbReference>
<dbReference type="NCBIfam" id="TIGR00609">
    <property type="entry name" value="recB"/>
    <property type="match status" value="1"/>
</dbReference>
<comment type="caution">
    <text evidence="20">The sequence shown here is derived from an EMBL/GenBank/DDBJ whole genome shotgun (WGS) entry which is preliminary data.</text>
</comment>
<keyword evidence="8 15" id="KW-0067">ATP-binding</keyword>
<dbReference type="SUPFAM" id="SSF52540">
    <property type="entry name" value="P-loop containing nucleoside triphosphate hydrolases"/>
    <property type="match status" value="1"/>
</dbReference>
<comment type="catalytic activity">
    <reaction evidence="13 15">
        <text>Couples ATP hydrolysis with the unwinding of duplex DNA by translocating in the 3'-5' direction.</text>
        <dbReference type="EC" id="5.6.2.4"/>
    </reaction>
</comment>
<dbReference type="PANTHER" id="PTHR11070">
    <property type="entry name" value="UVRD / RECB / PCRA DNA HELICASE FAMILY MEMBER"/>
    <property type="match status" value="1"/>
</dbReference>
<keyword evidence="3 15" id="KW-0547">Nucleotide-binding</keyword>
<comment type="domain">
    <text evidence="15">The C-terminal domain has nuclease activity and interacts with RecD. It interacts with RecA, facilitating its loading onto ssDNA.</text>
</comment>
<comment type="similarity">
    <text evidence="15">Belongs to the helicase family. UvrD subfamily.</text>
</comment>
<comment type="catalytic activity">
    <reaction evidence="15">
        <text>Exonucleolytic cleavage (in the presence of ATP) in either 5'- to 3'- or 3'- to 5'-direction to yield 5'-phosphooligonucleotides.</text>
        <dbReference type="EC" id="3.1.11.5"/>
    </reaction>
</comment>
<comment type="function">
    <text evidence="15">A helicase/nuclease that prepares dsDNA breaks (DSB) for recombinational DNA repair. Binds to DSBs and unwinds DNA via a highly rapid and processive ATP-dependent bidirectional helicase activity. Unwinds dsDNA until it encounters a Chi (crossover hotspot instigator) sequence from the 3' direction. Cuts ssDNA a few nucleotides 3' to the Chi site. The properties and activities of the enzyme are changed at Chi. The Chi-altered holoenzyme produces a long 3'-ssDNA overhang and facilitates RecA-binding to the ssDNA for homologous DNA recombination and repair. Holoenzyme degrades any linearized DNA that is unable to undergo homologous recombination. In the holoenzyme this subunit contributes ATPase, 3'-5' helicase, exonuclease activity and loads RecA onto ssDNA.</text>
</comment>
<comment type="domain">
    <text evidence="15">The N-terminal DNA-binding domain is a ssDNA-dependent ATPase and has ATP-dependent 3'-5' helicase function. This domain interacts with RecC.</text>
</comment>
<dbReference type="InterPro" id="IPR011335">
    <property type="entry name" value="Restrct_endonuc-II-like"/>
</dbReference>
<dbReference type="EMBL" id="JBHTJS010000063">
    <property type="protein sequence ID" value="MFD1009587.1"/>
    <property type="molecule type" value="Genomic_DNA"/>
</dbReference>
<protein>
    <recommendedName>
        <fullName evidence="15">RecBCD enzyme subunit RecB</fullName>
        <ecNumber evidence="15">3.1.11.5</ecNumber>
        <ecNumber evidence="15">5.6.2.4</ecNumber>
    </recommendedName>
    <alternativeName>
        <fullName evidence="15">DNA 3'-5' helicase subunit RecB</fullName>
    </alternativeName>
    <alternativeName>
        <fullName evidence="15">Exonuclease V subunit RecB</fullName>
        <shortName evidence="15">ExoV subunit RecB</shortName>
    </alternativeName>
    <alternativeName>
        <fullName evidence="15">Helicase/nuclease RecBCD subunit RecB</fullName>
    </alternativeName>
</protein>
<dbReference type="GO" id="GO:0008854">
    <property type="term" value="F:exodeoxyribonuclease V activity"/>
    <property type="evidence" value="ECO:0007669"/>
    <property type="project" value="UniProtKB-EC"/>
</dbReference>
<dbReference type="Proteomes" id="UP001597048">
    <property type="component" value="Unassembled WGS sequence"/>
</dbReference>
<dbReference type="InterPro" id="IPR038726">
    <property type="entry name" value="PDDEXK_AddAB-type"/>
</dbReference>
<keyword evidence="6 15" id="KW-0347">Helicase</keyword>
<sequence>MSASFPCPQVSSRPLALRFILSGSRLIEASAGTGKTFTISALYLRLVLGHGGDAAFGRELLPPEILVVTFTDAATRELRDRIRARLVEAAQVFRNEAKGDSLLTEFKADFAEDLWPACARRLDIAAQWMDEAAVSTIHGWCQRMLREHAFDSGSLFTQTLQTDHNELKALVVRDYWRQQCYPLNGEALAWVIEHWKTPDHLLKAIQPLLQETGKVEQPLAELLADSLQQKEQDLAALKAPWHGWLDEIAGILHTGIAKKQVHGKWLQAKRTDGWLAVIRAWLNSDEVELALTDAAKTRLTSEGIIEAWKEGTAPSHPAFIAMESLPAELAALAVPFETARRHAAAWVSQRFDEEKRRRAEMGFDDMLSRLDDALQGDNGDRLAEVIRHQFPVAMIDEFQDTDPLQYRIFDRIYRLADNSPDTGLFLIGDPKQAIYAFRGADIHTYLSARQATSGRHESLDTNFRSATAMVNAVNRLFLLAEQREQGHGAFLFREEDDNPLPFMPVNAQGRKEQWVVSRTPDSESRTEHPPLAAQPALTLWQLAQDEPVSGKEYRAQMAASAASEITELLNLGQQRRAGFSEAKTGTFTPLQPSDIAVLVRNFTEAQAIRSELAALGVRSVYLSDKDSIFSSQEAQDLLLWLRACAEPEQDRLLRAALASRTLGLTLYELEQLNQDERSWERRVMQFRDYRGRWRRQGVLPMVHQLLHDFRLPGRLMQRTDGERALTNILHLAELMQQAAVNLDGEQALTRYLSERLVGNNDTADEQVLRLESDAALVRVVTIHKSKGLEYPLVFLPFICSYRALSKNEPVRVHIAGQRRLVLSPDDSQFEQAEQERLAEDMRLLYVALTRARHACWLGMADTKSRGKESILHHSAIGQLLGGGAALPNSEALKDWLMPLAISGETAITPAPTPKGQVLQDLTPAQAEPSWRTPKRRAAEHWWIASYSALRTGALSSPERVPARYEDSAPESAAAATVSDDDQESVLMPVLTNSGVNDMPTLHRFPRGPNPGTFLHGLLELAAAEGFNIESQALTEQLARRCQLRGLTEWTEPLTQWLGQLLHTPLLATGTASALDSDIEVEGESADETITPVSLSELTTYQPELEFWLEVTKVDVRKLDGLVQAAILPGHPRAELLPDTLNGMFKGFIDLVFEHQGRYFVVDYKSNWLGADDADYTQAAMIEQIIKHRYDLQYVLYLLALHRQLKLRLPDYDYDTHMGGALYLFVRHPQAMYHERPPRKLIETLDALFSGESYKEAPDA</sequence>
<evidence type="ECO:0000256" key="5">
    <source>
        <dbReference type="ARBA" id="ARBA00022801"/>
    </source>
</evidence>
<name>A0ABW3KL71_9GAMM</name>
<dbReference type="InterPro" id="IPR027417">
    <property type="entry name" value="P-loop_NTPase"/>
</dbReference>
<dbReference type="InterPro" id="IPR000212">
    <property type="entry name" value="DNA_helicase_UvrD/REP"/>
</dbReference>
<dbReference type="Gene3D" id="3.90.320.10">
    <property type="match status" value="1"/>
</dbReference>
<dbReference type="Pfam" id="PF12705">
    <property type="entry name" value="PDDEXK_1"/>
    <property type="match status" value="1"/>
</dbReference>
<feature type="region of interest" description="Nuclease activity, interacts with RecD and RecA" evidence="15">
    <location>
        <begin position="940"/>
        <end position="1259"/>
    </location>
</feature>
<dbReference type="InterPro" id="IPR004586">
    <property type="entry name" value="RecB"/>
</dbReference>
<feature type="domain" description="UvrD-like helicase C-terminal" evidence="19">
    <location>
        <begin position="494"/>
        <end position="787"/>
    </location>
</feature>
<evidence type="ECO:0000256" key="2">
    <source>
        <dbReference type="ARBA" id="ARBA00022723"/>
    </source>
</evidence>
<feature type="binding site" evidence="15">
    <location>
        <position position="1149"/>
    </location>
    <ligand>
        <name>Mg(2+)</name>
        <dbReference type="ChEBI" id="CHEBI:18420"/>
    </ligand>
</feature>
<keyword evidence="7 15" id="KW-0269">Exonuclease</keyword>
<keyword evidence="2 15" id="KW-0479">Metal-binding</keyword>
<evidence type="ECO:0000256" key="10">
    <source>
        <dbReference type="ARBA" id="ARBA00023125"/>
    </source>
</evidence>
<dbReference type="InterPro" id="IPR014016">
    <property type="entry name" value="UvrD-like_ATP-bd"/>
</dbReference>
<evidence type="ECO:0000256" key="16">
    <source>
        <dbReference type="PROSITE-ProRule" id="PRU00560"/>
    </source>
</evidence>
<keyword evidence="5 15" id="KW-0378">Hydrolase</keyword>
<evidence type="ECO:0000313" key="20">
    <source>
        <dbReference type="EMBL" id="MFD1009587.1"/>
    </source>
</evidence>
<dbReference type="HAMAP" id="MF_01485">
    <property type="entry name" value="RecB"/>
    <property type="match status" value="1"/>
</dbReference>
<evidence type="ECO:0000256" key="13">
    <source>
        <dbReference type="ARBA" id="ARBA00034617"/>
    </source>
</evidence>
<dbReference type="InterPro" id="IPR011604">
    <property type="entry name" value="PDDEXK-like_dom_sf"/>
</dbReference>
<evidence type="ECO:0000313" key="21">
    <source>
        <dbReference type="Proteomes" id="UP001597048"/>
    </source>
</evidence>
<evidence type="ECO:0000256" key="14">
    <source>
        <dbReference type="ARBA" id="ARBA00048988"/>
    </source>
</evidence>
<keyword evidence="21" id="KW-1185">Reference proteome</keyword>
<dbReference type="SUPFAM" id="SSF52980">
    <property type="entry name" value="Restriction endonuclease-like"/>
    <property type="match status" value="1"/>
</dbReference>
<dbReference type="Gene3D" id="1.10.486.10">
    <property type="entry name" value="PCRA, domain 4"/>
    <property type="match status" value="1"/>
</dbReference>
<dbReference type="RefSeq" id="WP_379559614.1">
    <property type="nucleotide sequence ID" value="NZ_JBHTJS010000063.1"/>
</dbReference>
<keyword evidence="9 15" id="KW-0460">Magnesium</keyword>
<dbReference type="EC" id="3.1.11.5" evidence="15"/>
<feature type="region of interest" description="DNA-binding and helicase activity, interacts with RecC" evidence="15">
    <location>
        <begin position="1"/>
        <end position="915"/>
    </location>
</feature>
<evidence type="ECO:0000256" key="11">
    <source>
        <dbReference type="ARBA" id="ARBA00023204"/>
    </source>
</evidence>
<feature type="active site" description="For nuclease activity" evidence="15">
    <location>
        <position position="1162"/>
    </location>
</feature>
<dbReference type="Pfam" id="PF00580">
    <property type="entry name" value="UvrD-helicase"/>
    <property type="match status" value="1"/>
</dbReference>
<gene>
    <name evidence="15 20" type="primary">recB</name>
    <name evidence="20" type="ORF">ACFQ1C_15675</name>
</gene>
<evidence type="ECO:0000259" key="19">
    <source>
        <dbReference type="PROSITE" id="PS51217"/>
    </source>
</evidence>
<evidence type="ECO:0000256" key="9">
    <source>
        <dbReference type="ARBA" id="ARBA00022842"/>
    </source>
</evidence>
<evidence type="ECO:0000256" key="4">
    <source>
        <dbReference type="ARBA" id="ARBA00022763"/>
    </source>
</evidence>
<evidence type="ECO:0000256" key="6">
    <source>
        <dbReference type="ARBA" id="ARBA00022806"/>
    </source>
</evidence>
<reference evidence="21" key="1">
    <citation type="journal article" date="2019" name="Int. J. Syst. Evol. Microbiol.">
        <title>The Global Catalogue of Microorganisms (GCM) 10K type strain sequencing project: providing services to taxonomists for standard genome sequencing and annotation.</title>
        <authorList>
            <consortium name="The Broad Institute Genomics Platform"/>
            <consortium name="The Broad Institute Genome Sequencing Center for Infectious Disease"/>
            <person name="Wu L."/>
            <person name="Ma J."/>
        </authorList>
    </citation>
    <scope>NUCLEOTIDE SEQUENCE [LARGE SCALE GENOMIC DNA]</scope>
    <source>
        <strain evidence="21">CCUG 60525</strain>
    </source>
</reference>
<comment type="catalytic activity">
    <reaction evidence="14 15">
        <text>ATP + H2O = ADP + phosphate + H(+)</text>
        <dbReference type="Rhea" id="RHEA:13065"/>
        <dbReference type="ChEBI" id="CHEBI:15377"/>
        <dbReference type="ChEBI" id="CHEBI:15378"/>
        <dbReference type="ChEBI" id="CHEBI:30616"/>
        <dbReference type="ChEBI" id="CHEBI:43474"/>
        <dbReference type="ChEBI" id="CHEBI:456216"/>
        <dbReference type="EC" id="5.6.2.4"/>
    </reaction>
</comment>
<dbReference type="PANTHER" id="PTHR11070:SF23">
    <property type="entry name" value="RECBCD ENZYME SUBUNIT RECB"/>
    <property type="match status" value="1"/>
</dbReference>
<dbReference type="InterPro" id="IPR014017">
    <property type="entry name" value="DNA_helicase_UvrD-like_C"/>
</dbReference>
<evidence type="ECO:0000259" key="18">
    <source>
        <dbReference type="PROSITE" id="PS51198"/>
    </source>
</evidence>